<dbReference type="EMBL" id="CAJPEV010000619">
    <property type="protein sequence ID" value="CAG0886983.1"/>
    <property type="molecule type" value="Genomic_DNA"/>
</dbReference>
<feature type="compositionally biased region" description="Polar residues" evidence="6">
    <location>
        <begin position="99"/>
        <end position="110"/>
    </location>
</feature>
<feature type="compositionally biased region" description="Basic and acidic residues" evidence="6">
    <location>
        <begin position="117"/>
        <end position="130"/>
    </location>
</feature>
<evidence type="ECO:0000313" key="10">
    <source>
        <dbReference type="Proteomes" id="UP000677054"/>
    </source>
</evidence>
<evidence type="ECO:0000256" key="2">
    <source>
        <dbReference type="ARBA" id="ARBA00006939"/>
    </source>
</evidence>
<keyword evidence="10" id="KW-1185">Reference proteome</keyword>
<feature type="region of interest" description="Disordered" evidence="6">
    <location>
        <begin position="93"/>
        <end position="138"/>
    </location>
</feature>
<dbReference type="InterPro" id="IPR050799">
    <property type="entry name" value="ZIP_Transporter"/>
</dbReference>
<dbReference type="AlphaFoldDB" id="A0A7R8X7G8"/>
<dbReference type="GO" id="GO:0005886">
    <property type="term" value="C:plasma membrane"/>
    <property type="evidence" value="ECO:0007669"/>
    <property type="project" value="TreeGrafter"/>
</dbReference>
<dbReference type="PANTHER" id="PTHR12191">
    <property type="entry name" value="SOLUTE CARRIER FAMILY 39"/>
    <property type="match status" value="1"/>
</dbReference>
<feature type="transmembrane region" description="Helical" evidence="7">
    <location>
        <begin position="633"/>
        <end position="653"/>
    </location>
</feature>
<dbReference type="GO" id="GO:0071578">
    <property type="term" value="P:zinc ion import across plasma membrane"/>
    <property type="evidence" value="ECO:0007669"/>
    <property type="project" value="TreeGrafter"/>
</dbReference>
<dbReference type="InterPro" id="IPR003689">
    <property type="entry name" value="ZIP"/>
</dbReference>
<dbReference type="EMBL" id="LR900136">
    <property type="protein sequence ID" value="CAD7244358.1"/>
    <property type="molecule type" value="Genomic_DNA"/>
</dbReference>
<feature type="chain" id="PRO_5036402439" evidence="8">
    <location>
        <begin position="28"/>
        <end position="731"/>
    </location>
</feature>
<dbReference type="PANTHER" id="PTHR12191:SF37">
    <property type="entry name" value="ZINC TRANSPORTER FOI"/>
    <property type="match status" value="1"/>
</dbReference>
<gene>
    <name evidence="9" type="ORF">DSTB1V02_LOCUS4255</name>
</gene>
<comment type="subcellular location">
    <subcellularLocation>
        <location evidence="1">Membrane</location>
        <topology evidence="1">Multi-pass membrane protein</topology>
    </subcellularLocation>
</comment>
<feature type="signal peptide" evidence="8">
    <location>
        <begin position="1"/>
        <end position="27"/>
    </location>
</feature>
<feature type="compositionally biased region" description="Basic residues" evidence="6">
    <location>
        <begin position="397"/>
        <end position="413"/>
    </location>
</feature>
<dbReference type="GO" id="GO:0030003">
    <property type="term" value="P:intracellular monoatomic cation homeostasis"/>
    <property type="evidence" value="ECO:0007669"/>
    <property type="project" value="TreeGrafter"/>
</dbReference>
<evidence type="ECO:0000256" key="6">
    <source>
        <dbReference type="SAM" id="MobiDB-lite"/>
    </source>
</evidence>
<comment type="similarity">
    <text evidence="2">Belongs to the ZIP transporter (TC 2.A.5) family.</text>
</comment>
<evidence type="ECO:0000313" key="9">
    <source>
        <dbReference type="EMBL" id="CAD7244358.1"/>
    </source>
</evidence>
<dbReference type="Pfam" id="PF02535">
    <property type="entry name" value="Zip"/>
    <property type="match status" value="1"/>
</dbReference>
<evidence type="ECO:0000256" key="4">
    <source>
        <dbReference type="ARBA" id="ARBA00022989"/>
    </source>
</evidence>
<feature type="transmembrane region" description="Helical" evidence="7">
    <location>
        <begin position="262"/>
        <end position="284"/>
    </location>
</feature>
<name>A0A7R8X7G8_9CRUS</name>
<reference evidence="9" key="1">
    <citation type="submission" date="2020-11" db="EMBL/GenBank/DDBJ databases">
        <authorList>
            <person name="Tran Van P."/>
        </authorList>
    </citation>
    <scope>NUCLEOTIDE SEQUENCE</scope>
</reference>
<keyword evidence="3 7" id="KW-0812">Transmembrane</keyword>
<keyword evidence="8" id="KW-0732">Signal</keyword>
<evidence type="ECO:0000256" key="1">
    <source>
        <dbReference type="ARBA" id="ARBA00004141"/>
    </source>
</evidence>
<evidence type="ECO:0000256" key="5">
    <source>
        <dbReference type="ARBA" id="ARBA00023136"/>
    </source>
</evidence>
<evidence type="ECO:0000256" key="7">
    <source>
        <dbReference type="SAM" id="Phobius"/>
    </source>
</evidence>
<keyword evidence="5 7" id="KW-0472">Membrane</keyword>
<dbReference type="GO" id="GO:0140410">
    <property type="term" value="F:monoatomic cation:bicarbonate symporter activity"/>
    <property type="evidence" value="ECO:0007669"/>
    <property type="project" value="TreeGrafter"/>
</dbReference>
<sequence length="731" mass="80337">MVFRHLGSHWVPATCCVLCCCVLTASCLDHTHFLKHIFDKYGSEGVITYEGFEHLLQNLGLGRVVIEDHEVKDHFMDNGTFFTFHDGNHSHTRALDLDSQPSRQEQNSVRLQPPSGVEEKEIRTKTEDLSGPHMATSSPDDLVSDADVIIVKKELPAPPFHGQCIFSVFFLPSHVTLRARGASDDHSMKDLGYVGIQPCLSPEEIYESYGLTPDTDVISYVNFLHLCPAIVYELDQSVCREGRPHRHDSGGNADEDSSDLSMVWMCSLVSVLVISLCGVLGVLVIPIMHRVFYHHLLQFLVAMAVGSLTGDAVLHLLPHAFSSGHVHPHEDEEHLEPLPLLHRDEGGERGARDEMEVVYKALATLGGMALFFLTERAVGMVSTCKEAKSNQGDAAGKKHGHVGHGHHHHHRHNLPCSTTSPEQYIGEKLSRQQRFSAYSLCFQDLLESENGGKDEREEGKTCYEEEDSCILPSHIQPQAGNNNSSHVPCYQDHHQMQTFLPPDDYQDPSMEHLQSDIPVVEIGGATMDMVTTSYCDNGNGTKDPSGEEPHHHHHHHHHKIGGSPGSMSAVAWMVILGDGLHNFSDGLAIGAAFASSLAIGFSTSIAVLCHELPHEIGDFAVLLKTGMTGKQALFYNLVSSILCFLGMIFGVFLGNIHSFSSWIFALTAGMFLYVALVDMLPELSTDPHTESVSSALGLLALQLSGMILGASIMLVIAVKEHDLIHIFHESS</sequence>
<accession>A0A7R8X7G8</accession>
<feature type="transmembrane region" description="Helical" evidence="7">
    <location>
        <begin position="659"/>
        <end position="680"/>
    </location>
</feature>
<feature type="transmembrane region" description="Helical" evidence="7">
    <location>
        <begin position="296"/>
        <end position="317"/>
    </location>
</feature>
<feature type="region of interest" description="Disordered" evidence="6">
    <location>
        <begin position="389"/>
        <end position="417"/>
    </location>
</feature>
<proteinExistence type="inferred from homology"/>
<organism evidence="9">
    <name type="scientific">Darwinula stevensoni</name>
    <dbReference type="NCBI Taxonomy" id="69355"/>
    <lineage>
        <taxon>Eukaryota</taxon>
        <taxon>Metazoa</taxon>
        <taxon>Ecdysozoa</taxon>
        <taxon>Arthropoda</taxon>
        <taxon>Crustacea</taxon>
        <taxon>Oligostraca</taxon>
        <taxon>Ostracoda</taxon>
        <taxon>Podocopa</taxon>
        <taxon>Podocopida</taxon>
        <taxon>Darwinulocopina</taxon>
        <taxon>Darwinuloidea</taxon>
        <taxon>Darwinulidae</taxon>
        <taxon>Darwinula</taxon>
    </lineage>
</organism>
<feature type="transmembrane region" description="Helical" evidence="7">
    <location>
        <begin position="692"/>
        <end position="718"/>
    </location>
</feature>
<keyword evidence="4 7" id="KW-1133">Transmembrane helix</keyword>
<dbReference type="PROSITE" id="PS51257">
    <property type="entry name" value="PROKAR_LIPOPROTEIN"/>
    <property type="match status" value="1"/>
</dbReference>
<protein>
    <submittedName>
        <fullName evidence="9">Uncharacterized protein</fullName>
    </submittedName>
</protein>
<dbReference type="Proteomes" id="UP000677054">
    <property type="component" value="Unassembled WGS sequence"/>
</dbReference>
<evidence type="ECO:0000256" key="8">
    <source>
        <dbReference type="SAM" id="SignalP"/>
    </source>
</evidence>
<feature type="compositionally biased region" description="Basic residues" evidence="6">
    <location>
        <begin position="551"/>
        <end position="560"/>
    </location>
</feature>
<feature type="region of interest" description="Disordered" evidence="6">
    <location>
        <begin position="538"/>
        <end position="562"/>
    </location>
</feature>
<evidence type="ECO:0000256" key="3">
    <source>
        <dbReference type="ARBA" id="ARBA00022692"/>
    </source>
</evidence>
<dbReference type="OrthoDB" id="200954at2759"/>
<dbReference type="GO" id="GO:0005385">
    <property type="term" value="F:zinc ion transmembrane transporter activity"/>
    <property type="evidence" value="ECO:0007669"/>
    <property type="project" value="TreeGrafter"/>
</dbReference>